<feature type="non-terminal residue" evidence="5">
    <location>
        <position position="1"/>
    </location>
</feature>
<dbReference type="GO" id="GO:0009611">
    <property type="term" value="P:response to wounding"/>
    <property type="evidence" value="ECO:0007669"/>
    <property type="project" value="UniProtKB-UniRule"/>
</dbReference>
<dbReference type="InterPro" id="IPR010399">
    <property type="entry name" value="Tify_dom"/>
</dbReference>
<dbReference type="GO" id="GO:0031347">
    <property type="term" value="P:regulation of defense response"/>
    <property type="evidence" value="ECO:0007669"/>
    <property type="project" value="UniProtKB-UniRule"/>
</dbReference>
<dbReference type="GO" id="GO:0005634">
    <property type="term" value="C:nucleus"/>
    <property type="evidence" value="ECO:0007669"/>
    <property type="project" value="UniProtKB-SubCell"/>
</dbReference>
<feature type="domain" description="Tify" evidence="4">
    <location>
        <begin position="153"/>
        <end position="188"/>
    </location>
</feature>
<evidence type="ECO:0000256" key="2">
    <source>
        <dbReference type="RuleBase" id="RU369065"/>
    </source>
</evidence>
<feature type="region of interest" description="Disordered" evidence="3">
    <location>
        <begin position="121"/>
        <end position="150"/>
    </location>
</feature>
<dbReference type="SMART" id="SM00979">
    <property type="entry name" value="TIFY"/>
    <property type="match status" value="1"/>
</dbReference>
<dbReference type="PANTHER" id="PTHR33077:SF42">
    <property type="entry name" value="PROTEIN TIFY 4A-RELATED"/>
    <property type="match status" value="1"/>
</dbReference>
<keyword evidence="2" id="KW-1184">Jasmonic acid signaling pathway</keyword>
<comment type="similarity">
    <text evidence="1 2">Belongs to the TIFY/JAZ family.</text>
</comment>
<dbReference type="InterPro" id="IPR018467">
    <property type="entry name" value="CCT_CS"/>
</dbReference>
<reference evidence="5" key="1">
    <citation type="journal article" date="2016" name="Mol. Genet. Genomics">
        <title>Genome-wide identification and functional analysis of the TIFY gene family in response to drought in cotton.</title>
        <authorList>
            <person name="Zhao G."/>
            <person name="Song Y."/>
            <person name="Wang C."/>
            <person name="Butt H.I."/>
            <person name="Wang Q."/>
            <person name="Zhang C."/>
            <person name="Yang Z."/>
            <person name="Liu Z."/>
            <person name="Chen E."/>
            <person name="Zhang X."/>
            <person name="Li F."/>
        </authorList>
    </citation>
    <scope>NUCLEOTIDE SEQUENCE</scope>
</reference>
<name>A0A1C8V7B5_GOSAR</name>
<evidence type="ECO:0000313" key="5">
    <source>
        <dbReference type="EMBL" id="ANW37928.1"/>
    </source>
</evidence>
<dbReference type="GO" id="GO:2000022">
    <property type="term" value="P:regulation of jasmonic acid mediated signaling pathway"/>
    <property type="evidence" value="ECO:0007669"/>
    <property type="project" value="UniProtKB-UniRule"/>
</dbReference>
<evidence type="ECO:0000259" key="4">
    <source>
        <dbReference type="PROSITE" id="PS51320"/>
    </source>
</evidence>
<sequence>MEAGVTTTATTTESFSSILDKPLSQLTEEDISQLTREDCRKFLKEKGMRRPSWNKSQAIQQVISFKALLESNEDSGAGARRKILVASNSGESVKEAVFGEEESLYGQKDLSLKAAPVVQMNCQGGDTDDKTHSPSLGSPREYSKLPGRSQYETNELGGQMTIFYCGKINVYDSVPLAKARAIMHLAASPIDFPQGNLCNQNGAFSSFLGHVQEAEAKNDLISSIALSLNSHTMHTEKMTEYQQQFSRGKTNISRDSDVDGQVSRKVSLQRYLEKRKDRGRFFKGRKNAGQTLSSSEMYLNHLIRANYLNGQTNRSRTSSPPQSGMPHAFYSSADNQELVNFSVDLNDEVTLQLAFRVWAEESYCGMISMQVVKNIEIQSFMHQKYIHWDLSEEMRSLGALPTADVGEEKVTGEGL</sequence>
<accession>A0A1C8V7B5</accession>
<feature type="non-terminal residue" evidence="5">
    <location>
        <position position="415"/>
    </location>
</feature>
<evidence type="ECO:0000256" key="3">
    <source>
        <dbReference type="SAM" id="MobiDB-lite"/>
    </source>
</evidence>
<comment type="subcellular location">
    <subcellularLocation>
        <location evidence="2">Nucleus</location>
    </subcellularLocation>
</comment>
<protein>
    <recommendedName>
        <fullName evidence="2">Protein TIFY</fullName>
    </recommendedName>
    <alternativeName>
        <fullName evidence="2">Jasmonate ZIM domain-containing protein</fullName>
    </alternativeName>
</protein>
<keyword evidence="2" id="KW-0539">Nucleus</keyword>
<evidence type="ECO:0000256" key="1">
    <source>
        <dbReference type="ARBA" id="ARBA00008614"/>
    </source>
</evidence>
<dbReference type="PANTHER" id="PTHR33077">
    <property type="entry name" value="PROTEIN TIFY 4A-RELATED-RELATED"/>
    <property type="match status" value="1"/>
</dbReference>
<organism evidence="5">
    <name type="scientific">Gossypium arboreum</name>
    <name type="common">Tree cotton</name>
    <name type="synonym">Gossypium nanking</name>
    <dbReference type="NCBI Taxonomy" id="29729"/>
    <lineage>
        <taxon>Eukaryota</taxon>
        <taxon>Viridiplantae</taxon>
        <taxon>Streptophyta</taxon>
        <taxon>Embryophyta</taxon>
        <taxon>Tracheophyta</taxon>
        <taxon>Spermatophyta</taxon>
        <taxon>Magnoliopsida</taxon>
        <taxon>eudicotyledons</taxon>
        <taxon>Gunneridae</taxon>
        <taxon>Pentapetalae</taxon>
        <taxon>rosids</taxon>
        <taxon>malvids</taxon>
        <taxon>Malvales</taxon>
        <taxon>Malvaceae</taxon>
        <taxon>Malvoideae</taxon>
        <taxon>Gossypium</taxon>
    </lineage>
</organism>
<dbReference type="InterPro" id="IPR040390">
    <property type="entry name" value="TIFY/JAZ"/>
</dbReference>
<dbReference type="Pfam" id="PF06200">
    <property type="entry name" value="tify"/>
    <property type="match status" value="1"/>
</dbReference>
<comment type="domain">
    <text evidence="2">The jas domain is required for interaction with COI1.</text>
</comment>
<dbReference type="EMBL" id="KT312826">
    <property type="protein sequence ID" value="ANW37928.1"/>
    <property type="molecule type" value="mRNA"/>
</dbReference>
<proteinExistence type="evidence at transcript level"/>
<dbReference type="AlphaFoldDB" id="A0A1C8V7B5"/>
<comment type="function">
    <text evidence="2">Repressor of jasmonate responses.</text>
</comment>
<dbReference type="Pfam" id="PF09425">
    <property type="entry name" value="Jas_motif"/>
    <property type="match status" value="1"/>
</dbReference>
<dbReference type="PROSITE" id="PS51320">
    <property type="entry name" value="TIFY"/>
    <property type="match status" value="1"/>
</dbReference>